<evidence type="ECO:0000313" key="2">
    <source>
        <dbReference type="EMBL" id="ELY55417.1"/>
    </source>
</evidence>
<dbReference type="Proteomes" id="UP000011688">
    <property type="component" value="Unassembled WGS sequence"/>
</dbReference>
<evidence type="ECO:0000256" key="1">
    <source>
        <dbReference type="SAM" id="MobiDB-lite"/>
    </source>
</evidence>
<keyword evidence="3" id="KW-1185">Reference proteome</keyword>
<proteinExistence type="predicted"/>
<sequence length="80" mass="8621">MVSITVCPVVRLALARFVPAVRWFLVGFRLPTVGGPVGLIRRTVLGPVVLRTPGEDGPRTDADSGDKRSSLHTGCRRTLP</sequence>
<accession>L9X1C7</accession>
<evidence type="ECO:0000313" key="3">
    <source>
        <dbReference type="Proteomes" id="UP000011688"/>
    </source>
</evidence>
<dbReference type="AlphaFoldDB" id="L9X1C7"/>
<comment type="caution">
    <text evidence="2">The sequence shown here is derived from an EMBL/GenBank/DDBJ whole genome shotgun (WGS) entry which is preliminary data.</text>
</comment>
<dbReference type="STRING" id="1227497.C491_16927"/>
<name>L9X1C7_9EURY</name>
<reference evidence="2 3" key="1">
    <citation type="journal article" date="2014" name="PLoS Genet.">
        <title>Phylogenetically driven sequencing of extremely halophilic archaea reveals strategies for static and dynamic osmo-response.</title>
        <authorList>
            <person name="Becker E.A."/>
            <person name="Seitzer P.M."/>
            <person name="Tritt A."/>
            <person name="Larsen D."/>
            <person name="Krusor M."/>
            <person name="Yao A.I."/>
            <person name="Wu D."/>
            <person name="Madern D."/>
            <person name="Eisen J.A."/>
            <person name="Darling A.E."/>
            <person name="Facciotti M.T."/>
        </authorList>
    </citation>
    <scope>NUCLEOTIDE SEQUENCE [LARGE SCALE GENOMIC DNA]</scope>
    <source>
        <strain evidence="2 3">DSM 10524</strain>
    </source>
</reference>
<feature type="region of interest" description="Disordered" evidence="1">
    <location>
        <begin position="51"/>
        <end position="80"/>
    </location>
</feature>
<organism evidence="2 3">
    <name type="scientific">Natronococcus amylolyticus DSM 10524</name>
    <dbReference type="NCBI Taxonomy" id="1227497"/>
    <lineage>
        <taxon>Archaea</taxon>
        <taxon>Methanobacteriati</taxon>
        <taxon>Methanobacteriota</taxon>
        <taxon>Stenosarchaea group</taxon>
        <taxon>Halobacteria</taxon>
        <taxon>Halobacteriales</taxon>
        <taxon>Natrialbaceae</taxon>
        <taxon>Natronococcus</taxon>
    </lineage>
</organism>
<feature type="compositionally biased region" description="Basic and acidic residues" evidence="1">
    <location>
        <begin position="53"/>
        <end position="69"/>
    </location>
</feature>
<gene>
    <name evidence="2" type="ORF">C491_16927</name>
</gene>
<dbReference type="EMBL" id="AOIB01000031">
    <property type="protein sequence ID" value="ELY55417.1"/>
    <property type="molecule type" value="Genomic_DNA"/>
</dbReference>
<protein>
    <submittedName>
        <fullName evidence="2">Uncharacterized protein</fullName>
    </submittedName>
</protein>